<dbReference type="HAMAP" id="MF_00262">
    <property type="entry name" value="MinE"/>
    <property type="match status" value="1"/>
</dbReference>
<dbReference type="Proteomes" id="UP000663570">
    <property type="component" value="Chromosome"/>
</dbReference>
<comment type="function">
    <text evidence="3 4">Prevents the cell division inhibition by proteins MinC and MinD at internal division sites while permitting inhibition at polar sites. This ensures cell division at the proper site by restricting the formation of a division septum at the midpoint of the long axis of the cell.</text>
</comment>
<evidence type="ECO:0000256" key="4">
    <source>
        <dbReference type="HAMAP-Rule" id="MF_00262"/>
    </source>
</evidence>
<name>A0ABX7M8E1_9RHOO</name>
<dbReference type="EMBL" id="CP071060">
    <property type="protein sequence ID" value="QSI75752.1"/>
    <property type="molecule type" value="Genomic_DNA"/>
</dbReference>
<accession>A0ABX7M8E1</accession>
<dbReference type="Gene3D" id="3.30.1070.10">
    <property type="entry name" value="Cell division topological specificity factor MinE"/>
    <property type="match status" value="1"/>
</dbReference>
<dbReference type="InterPro" id="IPR005527">
    <property type="entry name" value="MinE"/>
</dbReference>
<reference evidence="5 6" key="1">
    <citation type="submission" date="2021-02" db="EMBL/GenBank/DDBJ databases">
        <title>Niveibacterium changnyeongensis HC41.</title>
        <authorList>
            <person name="Kang M."/>
        </authorList>
    </citation>
    <scope>NUCLEOTIDE SEQUENCE [LARGE SCALE GENOMIC DNA]</scope>
    <source>
        <strain evidence="5 6">HC41</strain>
    </source>
</reference>
<comment type="similarity">
    <text evidence="1 4">Belongs to the MinE family.</text>
</comment>
<dbReference type="InterPro" id="IPR036707">
    <property type="entry name" value="MinE_sf"/>
</dbReference>
<dbReference type="Pfam" id="PF03776">
    <property type="entry name" value="MinE"/>
    <property type="match status" value="1"/>
</dbReference>
<dbReference type="NCBIfam" id="TIGR01215">
    <property type="entry name" value="minE"/>
    <property type="match status" value="1"/>
</dbReference>
<protein>
    <recommendedName>
        <fullName evidence="2 4">Cell division topological specificity factor</fullName>
    </recommendedName>
</protein>
<sequence length="90" mass="10160">MSWLSDLFVQKKPRPADIARERLTVVIARQRSDESASSPDFLPDLQKDLIAVISKYVTVNPNDISVQLEKQDNYEALKVNIVLPEHGAAR</sequence>
<keyword evidence="6" id="KW-1185">Reference proteome</keyword>
<dbReference type="NCBIfam" id="NF001422">
    <property type="entry name" value="PRK00296.1"/>
    <property type="match status" value="1"/>
</dbReference>
<keyword evidence="4 5" id="KW-0132">Cell division</keyword>
<keyword evidence="4" id="KW-0131">Cell cycle</keyword>
<evidence type="ECO:0000313" key="5">
    <source>
        <dbReference type="EMBL" id="QSI75752.1"/>
    </source>
</evidence>
<evidence type="ECO:0000256" key="1">
    <source>
        <dbReference type="ARBA" id="ARBA00008168"/>
    </source>
</evidence>
<proteinExistence type="inferred from homology"/>
<evidence type="ECO:0000256" key="2">
    <source>
        <dbReference type="ARBA" id="ARBA00020112"/>
    </source>
</evidence>
<dbReference type="RefSeq" id="WP_172197926.1">
    <property type="nucleotide sequence ID" value="NZ_CP071060.1"/>
</dbReference>
<dbReference type="GO" id="GO:0051301">
    <property type="term" value="P:cell division"/>
    <property type="evidence" value="ECO:0007669"/>
    <property type="project" value="UniProtKB-KW"/>
</dbReference>
<gene>
    <name evidence="4 5" type="primary">minE</name>
    <name evidence="5" type="ORF">JY500_14810</name>
</gene>
<organism evidence="5 6">
    <name type="scientific">Niveibacterium microcysteis</name>
    <dbReference type="NCBI Taxonomy" id="2811415"/>
    <lineage>
        <taxon>Bacteria</taxon>
        <taxon>Pseudomonadati</taxon>
        <taxon>Pseudomonadota</taxon>
        <taxon>Betaproteobacteria</taxon>
        <taxon>Rhodocyclales</taxon>
        <taxon>Rhodocyclaceae</taxon>
        <taxon>Niveibacterium</taxon>
    </lineage>
</organism>
<evidence type="ECO:0000313" key="6">
    <source>
        <dbReference type="Proteomes" id="UP000663570"/>
    </source>
</evidence>
<evidence type="ECO:0000256" key="3">
    <source>
        <dbReference type="ARBA" id="ARBA00025265"/>
    </source>
</evidence>
<dbReference type="SUPFAM" id="SSF55229">
    <property type="entry name" value="Cell division protein MinE topological specificity domain"/>
    <property type="match status" value="1"/>
</dbReference>